<dbReference type="Proteomes" id="UP000016922">
    <property type="component" value="Unassembled WGS sequence"/>
</dbReference>
<keyword evidence="2" id="KW-0378">Hydrolase</keyword>
<dbReference type="eggNOG" id="ENOG502SKWM">
    <property type="taxonomic scope" value="Eukaryota"/>
</dbReference>
<gene>
    <name evidence="2" type="ORF">GLAREA_10544</name>
</gene>
<dbReference type="KEGG" id="glz:GLAREA_10544"/>
<evidence type="ECO:0000259" key="1">
    <source>
        <dbReference type="Pfam" id="PF01764"/>
    </source>
</evidence>
<dbReference type="GO" id="GO:0006629">
    <property type="term" value="P:lipid metabolic process"/>
    <property type="evidence" value="ECO:0007669"/>
    <property type="project" value="InterPro"/>
</dbReference>
<feature type="domain" description="Fungal lipase-type" evidence="1">
    <location>
        <begin position="108"/>
        <end position="230"/>
    </location>
</feature>
<dbReference type="OrthoDB" id="426718at2759"/>
<protein>
    <submittedName>
        <fullName evidence="2">Alpha/beta-Hydrolase</fullName>
    </submittedName>
</protein>
<reference evidence="2 3" key="1">
    <citation type="journal article" date="2013" name="BMC Genomics">
        <title>Genomics-driven discovery of the pneumocandin biosynthetic gene cluster in the fungus Glarea lozoyensis.</title>
        <authorList>
            <person name="Chen L."/>
            <person name="Yue Q."/>
            <person name="Zhang X."/>
            <person name="Xiang M."/>
            <person name="Wang C."/>
            <person name="Li S."/>
            <person name="Che Y."/>
            <person name="Ortiz-Lopez F.J."/>
            <person name="Bills G.F."/>
            <person name="Liu X."/>
            <person name="An Z."/>
        </authorList>
    </citation>
    <scope>NUCLEOTIDE SEQUENCE [LARGE SCALE GENOMIC DNA]</scope>
    <source>
        <strain evidence="3">ATCC 20868 / MF5171</strain>
    </source>
</reference>
<dbReference type="Gene3D" id="3.40.50.1820">
    <property type="entry name" value="alpha/beta hydrolase"/>
    <property type="match status" value="1"/>
</dbReference>
<dbReference type="OMA" id="QIRAWDF"/>
<organism evidence="2 3">
    <name type="scientific">Glarea lozoyensis (strain ATCC 20868 / MF5171)</name>
    <dbReference type="NCBI Taxonomy" id="1116229"/>
    <lineage>
        <taxon>Eukaryota</taxon>
        <taxon>Fungi</taxon>
        <taxon>Dikarya</taxon>
        <taxon>Ascomycota</taxon>
        <taxon>Pezizomycotina</taxon>
        <taxon>Leotiomycetes</taxon>
        <taxon>Helotiales</taxon>
        <taxon>Helotiaceae</taxon>
        <taxon>Glarea</taxon>
    </lineage>
</organism>
<accession>S3DCQ4</accession>
<evidence type="ECO:0000313" key="2">
    <source>
        <dbReference type="EMBL" id="EPE34849.1"/>
    </source>
</evidence>
<dbReference type="GO" id="GO:0016787">
    <property type="term" value="F:hydrolase activity"/>
    <property type="evidence" value="ECO:0007669"/>
    <property type="project" value="UniProtKB-KW"/>
</dbReference>
<dbReference type="AlphaFoldDB" id="S3DCQ4"/>
<proteinExistence type="predicted"/>
<evidence type="ECO:0000313" key="3">
    <source>
        <dbReference type="Proteomes" id="UP000016922"/>
    </source>
</evidence>
<dbReference type="GeneID" id="19469590"/>
<keyword evidence="3" id="KW-1185">Reference proteome</keyword>
<dbReference type="InterPro" id="IPR002921">
    <property type="entry name" value="Fungal_lipase-type"/>
</dbReference>
<dbReference type="SUPFAM" id="SSF53474">
    <property type="entry name" value="alpha/beta-Hydrolases"/>
    <property type="match status" value="1"/>
</dbReference>
<dbReference type="EMBL" id="KE145355">
    <property type="protein sequence ID" value="EPE34849.1"/>
    <property type="molecule type" value="Genomic_DNA"/>
</dbReference>
<name>S3DCQ4_GLAL2</name>
<dbReference type="InterPro" id="IPR029058">
    <property type="entry name" value="AB_hydrolase_fold"/>
</dbReference>
<dbReference type="HOGENOM" id="CLU_949909_0_0_1"/>
<dbReference type="Pfam" id="PF01764">
    <property type="entry name" value="Lipase_3"/>
    <property type="match status" value="1"/>
</dbReference>
<sequence length="295" mass="33952">MPLVKLQDGKSDWSDIKDVAYFLWKSSEQASLQEAEIQMRRDTCDPNLNVLAFHTGVNVARKAVLVVHGSKVIIAFSGGSDDEIEKNLWTMSKGGNWYDIPFVVRVDGDEVHSFYLEMWNGMKEELLRQLEMNLRRMVEREVVPTHVIVTGFSMGGGVSILAFREILNHIRHQFGSETPSRHHWASEDNLKNLLAHYTFAAMAAGDMNFHTKLNSLYDKHQIRAWDFMHHLDKTRSFHGIAFRSWRGHRYILPDATVGEFRAEFGEHGHSMLGYLKAAEWMLENGTDQAHPEYSY</sequence>
<dbReference type="RefSeq" id="XP_008077836.1">
    <property type="nucleotide sequence ID" value="XM_008079645.1"/>
</dbReference>